<dbReference type="InParanoid" id="A0A0L0HGF7"/>
<evidence type="ECO:0000313" key="2">
    <source>
        <dbReference type="Proteomes" id="UP000053201"/>
    </source>
</evidence>
<organism evidence="1 2">
    <name type="scientific">Spizellomyces punctatus (strain DAOM BR117)</name>
    <dbReference type="NCBI Taxonomy" id="645134"/>
    <lineage>
        <taxon>Eukaryota</taxon>
        <taxon>Fungi</taxon>
        <taxon>Fungi incertae sedis</taxon>
        <taxon>Chytridiomycota</taxon>
        <taxon>Chytridiomycota incertae sedis</taxon>
        <taxon>Chytridiomycetes</taxon>
        <taxon>Spizellomycetales</taxon>
        <taxon>Spizellomycetaceae</taxon>
        <taxon>Spizellomyces</taxon>
    </lineage>
</organism>
<name>A0A0L0HGF7_SPIPD</name>
<dbReference type="Proteomes" id="UP000053201">
    <property type="component" value="Unassembled WGS sequence"/>
</dbReference>
<proteinExistence type="predicted"/>
<evidence type="ECO:0008006" key="3">
    <source>
        <dbReference type="Google" id="ProtNLM"/>
    </source>
</evidence>
<reference evidence="1 2" key="1">
    <citation type="submission" date="2009-08" db="EMBL/GenBank/DDBJ databases">
        <title>The Genome Sequence of Spizellomyces punctatus strain DAOM BR117.</title>
        <authorList>
            <consortium name="The Broad Institute Genome Sequencing Platform"/>
            <person name="Russ C."/>
            <person name="Cuomo C."/>
            <person name="Shea T."/>
            <person name="Young S.K."/>
            <person name="Zeng Q."/>
            <person name="Koehrsen M."/>
            <person name="Haas B."/>
            <person name="Borodovsky M."/>
            <person name="Guigo R."/>
            <person name="Alvarado L."/>
            <person name="Berlin A."/>
            <person name="Bochicchio J."/>
            <person name="Borenstein D."/>
            <person name="Chapman S."/>
            <person name="Chen Z."/>
            <person name="Engels R."/>
            <person name="Freedman E."/>
            <person name="Gellesch M."/>
            <person name="Goldberg J."/>
            <person name="Griggs A."/>
            <person name="Gujja S."/>
            <person name="Heiman D."/>
            <person name="Hepburn T."/>
            <person name="Howarth C."/>
            <person name="Jen D."/>
            <person name="Larson L."/>
            <person name="Lewis B."/>
            <person name="Mehta T."/>
            <person name="Park D."/>
            <person name="Pearson M."/>
            <person name="Roberts A."/>
            <person name="Saif S."/>
            <person name="Shenoy N."/>
            <person name="Sisk P."/>
            <person name="Stolte C."/>
            <person name="Sykes S."/>
            <person name="Thomson T."/>
            <person name="Walk T."/>
            <person name="White J."/>
            <person name="Yandava C."/>
            <person name="Burger G."/>
            <person name="Gray M.W."/>
            <person name="Holland P.W.H."/>
            <person name="King N."/>
            <person name="Lang F.B.F."/>
            <person name="Roger A.J."/>
            <person name="Ruiz-Trillo I."/>
            <person name="Lander E."/>
            <person name="Nusbaum C."/>
        </authorList>
    </citation>
    <scope>NUCLEOTIDE SEQUENCE [LARGE SCALE GENOMIC DNA]</scope>
    <source>
        <strain evidence="1 2">DAOM BR117</strain>
    </source>
</reference>
<dbReference type="RefSeq" id="XP_016608131.1">
    <property type="nucleotide sequence ID" value="XM_016752669.1"/>
</dbReference>
<dbReference type="AlphaFoldDB" id="A0A0L0HGF7"/>
<gene>
    <name evidence="1" type="ORF">SPPG_04433</name>
</gene>
<sequence>MSSSGRNGPTALPTDILLILFTRLHTNPPCLDDLILSCKGVCRAWRNAVEWVLQKPEWGVQKGFSKGDGHGRVFDLGMEVGPNVGWVDFPLHYGRGSVPTEPESWTMRVMLHPTLHGGPLVTIHTRTSSHPTTHTLIVDGSSGLESLQQCLRRVGRTTWRDIQLRTSAGFDTTDPTLGNLEDIVRKNTISEEEEQRASVDDGFFFGGADTISQFHGIRHGEVAEVVPSFGSQVEGTWIHDGHCVRGLTNKDSDLREWWDCGHTTWKHSRRLWGRHGRMGGMGPDRAGDAGENDQSEQNEIADVRDWFAKFVSGNVEQIADRTEEDPYRYAGLMIGSRAGLDVLDKFLAKRALRGKQKNECKTVPTYLFAILPSINAHAPEDRPLPIPVTTVLSPEPEPSTHNEGTGKETQTDFCHQWQYHQHCQSAHARTGTSEETMLSKEEKENPYTKFKATIYFVWPDYTTCSHAATPDQPQGILDRRFSALSDIAQTITITPAPDETDPTSTSTTTTSTSTYDLCDSFMSSPDASSSRILQTIEDILDARRPLDQTGRLDMTKSDMDPFYIVLSQRNLKNFESILHGAGLRAGSSTRWLRLSPRWRRYGLLGMNEDETGSSAFAFDFGKRKDVRADGAVFFAEGAVGFDANFGKPSVALGVDEI</sequence>
<accession>A0A0L0HGF7</accession>
<dbReference type="EMBL" id="KQ257456">
    <property type="protein sequence ID" value="KND00092.1"/>
    <property type="molecule type" value="Genomic_DNA"/>
</dbReference>
<keyword evidence="2" id="KW-1185">Reference proteome</keyword>
<evidence type="ECO:0000313" key="1">
    <source>
        <dbReference type="EMBL" id="KND00092.1"/>
    </source>
</evidence>
<dbReference type="VEuPathDB" id="FungiDB:SPPG_04433"/>
<dbReference type="GeneID" id="27687880"/>
<dbReference type="OrthoDB" id="2163451at2759"/>
<protein>
    <recommendedName>
        <fullName evidence="3">F-box domain-containing protein</fullName>
    </recommendedName>
</protein>